<dbReference type="EMBL" id="JXKM01000007">
    <property type="protein sequence ID" value="OJG35246.1"/>
    <property type="molecule type" value="Genomic_DNA"/>
</dbReference>
<sequence length="495" mass="58271">MRTEYLIPILKKNNIATSETSFKNLMTSNENLKISAEEIIFNEMYFPFKLQRNLGSDEEYFYYHLTVETNSEDEKLDSELNKNYSGLLKHLKSVLLKNTPQIEVLWDDISFICSKQAYPLIYQTENILRKLFTKFMLINVGINWEKSNLPNSINARQGEKGNRLGDSYLYRIDFKDLSTFLFDEYSKKEFLQSSDLVAYKDALTVPLKFLDDYIKKSNWEKYFNDLVNLEKDQLKNWLEELYSLRNKIAHNRLFSLGDLNRVEKVTESINNNLNLIINQMDTISVTVDEKEDISENIARNRYRLSGEFLHKYNLLEESLGFLVFESNYLQSYRRINYISLLKSALDKKFITKYHYDEIDEIRIFRNRLVHSPQTDIDEQTIKEYTEKIEGILKGLSINENHFYGQLLMDPLKIECNNCHESSNFDDFEFELIDSDERGMGTENMYQSEQISPCPKCNSGITIKIEVSEYPEYSVNNVESEIRNGKLVSDISVKFV</sequence>
<dbReference type="Proteomes" id="UP000183700">
    <property type="component" value="Unassembled WGS sequence"/>
</dbReference>
<evidence type="ECO:0000313" key="2">
    <source>
        <dbReference type="Proteomes" id="UP000183700"/>
    </source>
</evidence>
<dbReference type="AlphaFoldDB" id="A0A1L8STE2"/>
<protein>
    <submittedName>
        <fullName evidence="1">Uncharacterized protein</fullName>
    </submittedName>
</protein>
<reference evidence="1 2" key="1">
    <citation type="submission" date="2014-12" db="EMBL/GenBank/DDBJ databases">
        <title>Draft genome sequences of 29 type strains of Enterococci.</title>
        <authorList>
            <person name="Zhong Z."/>
            <person name="Sun Z."/>
            <person name="Liu W."/>
            <person name="Zhang W."/>
            <person name="Zhang H."/>
        </authorList>
    </citation>
    <scope>NUCLEOTIDE SEQUENCE [LARGE SCALE GENOMIC DNA]</scope>
    <source>
        <strain evidence="1 2">DSM 22802</strain>
    </source>
</reference>
<accession>A0A1L8STE2</accession>
<organism evidence="1 2">
    <name type="scientific">Enterococcus devriesei</name>
    <dbReference type="NCBI Taxonomy" id="319970"/>
    <lineage>
        <taxon>Bacteria</taxon>
        <taxon>Bacillati</taxon>
        <taxon>Bacillota</taxon>
        <taxon>Bacilli</taxon>
        <taxon>Lactobacillales</taxon>
        <taxon>Enterococcaceae</taxon>
        <taxon>Enterococcus</taxon>
    </lineage>
</organism>
<name>A0A1L8STE2_9ENTE</name>
<comment type="caution">
    <text evidence="1">The sequence shown here is derived from an EMBL/GenBank/DDBJ whole genome shotgun (WGS) entry which is preliminary data.</text>
</comment>
<dbReference type="RefSeq" id="WP_071862589.1">
    <property type="nucleotide sequence ID" value="NZ_JBHLVS010000010.1"/>
</dbReference>
<dbReference type="OrthoDB" id="1237440at2"/>
<proteinExistence type="predicted"/>
<keyword evidence="2" id="KW-1185">Reference proteome</keyword>
<gene>
    <name evidence="1" type="ORF">RV00_GL002800</name>
</gene>
<evidence type="ECO:0000313" key="1">
    <source>
        <dbReference type="EMBL" id="OJG35246.1"/>
    </source>
</evidence>
<dbReference type="STRING" id="319970.RV00_GL002800"/>